<evidence type="ECO:0000256" key="1">
    <source>
        <dbReference type="ARBA" id="ARBA00005350"/>
    </source>
</evidence>
<keyword evidence="2" id="KW-0449">Lipoprotein</keyword>
<comment type="similarity">
    <text evidence="1 2">Belongs to the phospholipid scramblase family.</text>
</comment>
<comment type="function">
    <text evidence="2">May mediate accelerated ATP-independent bidirectional transbilayer migration of phospholipids upon binding calcium ions that results in a loss of phospholipid asymmetry in the plasma membrane.</text>
</comment>
<dbReference type="InterPro" id="IPR005552">
    <property type="entry name" value="Scramblase"/>
</dbReference>
<dbReference type="EMBL" id="JARBDR010000141">
    <property type="protein sequence ID" value="KAJ8320466.1"/>
    <property type="molecule type" value="Genomic_DNA"/>
</dbReference>
<organism evidence="3 4">
    <name type="scientific">Tegillarca granosa</name>
    <name type="common">Malaysian cockle</name>
    <name type="synonym">Anadara granosa</name>
    <dbReference type="NCBI Taxonomy" id="220873"/>
    <lineage>
        <taxon>Eukaryota</taxon>
        <taxon>Metazoa</taxon>
        <taxon>Spiralia</taxon>
        <taxon>Lophotrochozoa</taxon>
        <taxon>Mollusca</taxon>
        <taxon>Bivalvia</taxon>
        <taxon>Autobranchia</taxon>
        <taxon>Pteriomorphia</taxon>
        <taxon>Arcoida</taxon>
        <taxon>Arcoidea</taxon>
        <taxon>Arcidae</taxon>
        <taxon>Tegillarca</taxon>
    </lineage>
</organism>
<dbReference type="Proteomes" id="UP001217089">
    <property type="component" value="Unassembled WGS sequence"/>
</dbReference>
<reference evidence="3 4" key="1">
    <citation type="submission" date="2022-12" db="EMBL/GenBank/DDBJ databases">
        <title>Chromosome-level genome of Tegillarca granosa.</title>
        <authorList>
            <person name="Kim J."/>
        </authorList>
    </citation>
    <scope>NUCLEOTIDE SEQUENCE [LARGE SCALE GENOMIC DNA]</scope>
    <source>
        <strain evidence="3">Teg-2019</strain>
        <tissue evidence="3">Adductor muscle</tissue>
    </source>
</reference>
<comment type="caution">
    <text evidence="3">The sequence shown here is derived from an EMBL/GenBank/DDBJ whole genome shotgun (WGS) entry which is preliminary data.</text>
</comment>
<dbReference type="Pfam" id="PF03803">
    <property type="entry name" value="Scramblase"/>
    <property type="match status" value="1"/>
</dbReference>
<protein>
    <recommendedName>
        <fullName evidence="2">Phospholipid scramblase</fullName>
    </recommendedName>
</protein>
<evidence type="ECO:0000313" key="4">
    <source>
        <dbReference type="Proteomes" id="UP001217089"/>
    </source>
</evidence>
<keyword evidence="4" id="KW-1185">Reference proteome</keyword>
<name>A0ABQ9FT89_TEGGR</name>
<gene>
    <name evidence="3" type="ORF">KUTeg_002053</name>
</gene>
<proteinExistence type="inferred from homology"/>
<evidence type="ECO:0000256" key="2">
    <source>
        <dbReference type="RuleBase" id="RU363116"/>
    </source>
</evidence>
<evidence type="ECO:0000313" key="3">
    <source>
        <dbReference type="EMBL" id="KAJ8320466.1"/>
    </source>
</evidence>
<dbReference type="PANTHER" id="PTHR23248">
    <property type="entry name" value="PHOSPHOLIPID SCRAMBLASE-RELATED"/>
    <property type="match status" value="1"/>
</dbReference>
<accession>A0ABQ9FT89</accession>
<sequence>MNRPQSIPGCPPGLEYLTTLDQVIVKQHKDLLEAFVGWEQANRYRIFNNQSQQVFFAAEVPMDLDVKLKAAMIGAVFLIDFMYFEQNQNQGAY</sequence>
<comment type="cofactor">
    <cofactor evidence="2">
        <name>Ca(2+)</name>
        <dbReference type="ChEBI" id="CHEBI:29108"/>
    </cofactor>
</comment>
<keyword evidence="2" id="KW-0106">Calcium</keyword>
<dbReference type="PANTHER" id="PTHR23248:SF9">
    <property type="entry name" value="PHOSPHOLIPID SCRAMBLASE"/>
    <property type="match status" value="1"/>
</dbReference>
<keyword evidence="2" id="KW-0564">Palmitate</keyword>